<proteinExistence type="predicted"/>
<evidence type="ECO:0000313" key="2">
    <source>
        <dbReference type="EMBL" id="KAJ1179505.1"/>
    </source>
</evidence>
<feature type="region of interest" description="Disordered" evidence="1">
    <location>
        <begin position="51"/>
        <end position="71"/>
    </location>
</feature>
<gene>
    <name evidence="2" type="ORF">NDU88_004739</name>
</gene>
<evidence type="ECO:0000313" key="3">
    <source>
        <dbReference type="Proteomes" id="UP001066276"/>
    </source>
</evidence>
<comment type="caution">
    <text evidence="2">The sequence shown here is derived from an EMBL/GenBank/DDBJ whole genome shotgun (WGS) entry which is preliminary data.</text>
</comment>
<dbReference type="EMBL" id="JANPWB010000006">
    <property type="protein sequence ID" value="KAJ1179505.1"/>
    <property type="molecule type" value="Genomic_DNA"/>
</dbReference>
<dbReference type="AlphaFoldDB" id="A0AAV7TTF0"/>
<sequence>MEPVDYSIFAPGTAASNRKHVQEMEEGDLLRISRDDLQALINNVVQAALNDPQYKKQKGDNDEDMDNSPKGKYVQSKVFSDMLAHIREVLEFEPKNLVNEGFYSQYSSSVVDDLPMYDIIKDILAKQ</sequence>
<evidence type="ECO:0000256" key="1">
    <source>
        <dbReference type="SAM" id="MobiDB-lite"/>
    </source>
</evidence>
<organism evidence="2 3">
    <name type="scientific">Pleurodeles waltl</name>
    <name type="common">Iberian ribbed newt</name>
    <dbReference type="NCBI Taxonomy" id="8319"/>
    <lineage>
        <taxon>Eukaryota</taxon>
        <taxon>Metazoa</taxon>
        <taxon>Chordata</taxon>
        <taxon>Craniata</taxon>
        <taxon>Vertebrata</taxon>
        <taxon>Euteleostomi</taxon>
        <taxon>Amphibia</taxon>
        <taxon>Batrachia</taxon>
        <taxon>Caudata</taxon>
        <taxon>Salamandroidea</taxon>
        <taxon>Salamandridae</taxon>
        <taxon>Pleurodelinae</taxon>
        <taxon>Pleurodeles</taxon>
    </lineage>
</organism>
<reference evidence="2" key="1">
    <citation type="journal article" date="2022" name="bioRxiv">
        <title>Sequencing and chromosome-scale assembly of the giantPleurodeles waltlgenome.</title>
        <authorList>
            <person name="Brown T."/>
            <person name="Elewa A."/>
            <person name="Iarovenko S."/>
            <person name="Subramanian E."/>
            <person name="Araus A.J."/>
            <person name="Petzold A."/>
            <person name="Susuki M."/>
            <person name="Suzuki K.-i.T."/>
            <person name="Hayashi T."/>
            <person name="Toyoda A."/>
            <person name="Oliveira C."/>
            <person name="Osipova E."/>
            <person name="Leigh N.D."/>
            <person name="Simon A."/>
            <person name="Yun M.H."/>
        </authorList>
    </citation>
    <scope>NUCLEOTIDE SEQUENCE</scope>
    <source>
        <strain evidence="2">20211129_DDA</strain>
        <tissue evidence="2">Liver</tissue>
    </source>
</reference>
<dbReference type="Proteomes" id="UP001066276">
    <property type="component" value="Chromosome 3_2"/>
</dbReference>
<keyword evidence="3" id="KW-1185">Reference proteome</keyword>
<name>A0AAV7TTF0_PLEWA</name>
<accession>A0AAV7TTF0</accession>
<protein>
    <submittedName>
        <fullName evidence="2">Uncharacterized protein</fullName>
    </submittedName>
</protein>